<keyword evidence="1" id="KW-1133">Transmembrane helix</keyword>
<reference evidence="2 3" key="1">
    <citation type="submission" date="2020-04" db="EMBL/GenBank/DDBJ databases">
        <title>Genome sequencing of novel species.</title>
        <authorList>
            <person name="Heo J."/>
            <person name="Kim S.-J."/>
            <person name="Kim J.-S."/>
            <person name="Hong S.-B."/>
            <person name="Kwon S.-W."/>
        </authorList>
    </citation>
    <scope>NUCLEOTIDE SEQUENCE [LARGE SCALE GENOMIC DNA]</scope>
    <source>
        <strain evidence="2 3">MFER-1</strain>
    </source>
</reference>
<keyword evidence="3" id="KW-1185">Reference proteome</keyword>
<sequence>MSTIGLQASAAVLFGCWIMILLAMRKLKPEQPTNQSKEVEAPIDEPLESSEQIEAVFGQPFARWEHLWAKGEEQVGTIIENPLWNKVPEAYSQFRALCDQKNICIVDGNLSNVLCEHPVIHFDDCNLMSYLWEQSYSIHLVEGKSLLNLLEEASPFSLIIISVKDDGSQTLSHDWQEKLSDCGIRSLTREHLRYSYINIIWKKYEKLYVNLYEECSADSLSKMYSQGDFVNDFKFPVSVEVSSGGLYSGNCSSIKINGREYSRNLRGMNIAVYDVIDSKVEGVHRVDTFITMFEDTTVYRALPFEGEKYVF</sequence>
<dbReference type="AlphaFoldDB" id="A0A7Z2VM63"/>
<dbReference type="Proteomes" id="UP000502248">
    <property type="component" value="Chromosome"/>
</dbReference>
<dbReference type="EMBL" id="CP051680">
    <property type="protein sequence ID" value="QJD85495.1"/>
    <property type="molecule type" value="Genomic_DNA"/>
</dbReference>
<gene>
    <name evidence="2" type="ORF">HH215_21465</name>
</gene>
<organism evidence="2 3">
    <name type="scientific">Cohnella herbarum</name>
    <dbReference type="NCBI Taxonomy" id="2728023"/>
    <lineage>
        <taxon>Bacteria</taxon>
        <taxon>Bacillati</taxon>
        <taxon>Bacillota</taxon>
        <taxon>Bacilli</taxon>
        <taxon>Bacillales</taxon>
        <taxon>Paenibacillaceae</taxon>
        <taxon>Cohnella</taxon>
    </lineage>
</organism>
<proteinExistence type="predicted"/>
<evidence type="ECO:0000256" key="1">
    <source>
        <dbReference type="SAM" id="Phobius"/>
    </source>
</evidence>
<name>A0A7Z2VM63_9BACL</name>
<evidence type="ECO:0000313" key="3">
    <source>
        <dbReference type="Proteomes" id="UP000502248"/>
    </source>
</evidence>
<keyword evidence="1" id="KW-0472">Membrane</keyword>
<evidence type="ECO:0000313" key="2">
    <source>
        <dbReference type="EMBL" id="QJD85495.1"/>
    </source>
</evidence>
<protein>
    <submittedName>
        <fullName evidence="2">Uncharacterized protein</fullName>
    </submittedName>
</protein>
<dbReference type="RefSeq" id="WP_169281756.1">
    <property type="nucleotide sequence ID" value="NZ_CP051680.1"/>
</dbReference>
<keyword evidence="1" id="KW-0812">Transmembrane</keyword>
<accession>A0A7Z2VM63</accession>
<dbReference type="KEGG" id="cheb:HH215_21465"/>
<feature type="transmembrane region" description="Helical" evidence="1">
    <location>
        <begin position="6"/>
        <end position="24"/>
    </location>
</feature>